<dbReference type="PANTHER" id="PTHR43406">
    <property type="entry name" value="TRYPTOPHAN SYNTHASE, ALPHA CHAIN"/>
    <property type="match status" value="1"/>
</dbReference>
<dbReference type="AlphaFoldDB" id="A0A9Q3ZCL8"/>
<keyword evidence="12" id="KW-1185">Reference proteome</keyword>
<comment type="subunit">
    <text evidence="3 9">Tetramer of two alpha and two beta chains.</text>
</comment>
<dbReference type="FunFam" id="3.20.20.70:FF:000037">
    <property type="entry name" value="Tryptophan synthase alpha chain"/>
    <property type="match status" value="1"/>
</dbReference>
<comment type="catalytic activity">
    <reaction evidence="8 9">
        <text>(1S,2R)-1-C-(indol-3-yl)glycerol 3-phosphate + L-serine = D-glyceraldehyde 3-phosphate + L-tryptophan + H2O</text>
        <dbReference type="Rhea" id="RHEA:10532"/>
        <dbReference type="ChEBI" id="CHEBI:15377"/>
        <dbReference type="ChEBI" id="CHEBI:33384"/>
        <dbReference type="ChEBI" id="CHEBI:57912"/>
        <dbReference type="ChEBI" id="CHEBI:58866"/>
        <dbReference type="ChEBI" id="CHEBI:59776"/>
        <dbReference type="EC" id="4.2.1.20"/>
    </reaction>
</comment>
<organism evidence="11 12">
    <name type="scientific">Alloalcanivorax xenomutans</name>
    <dbReference type="NCBI Taxonomy" id="1094342"/>
    <lineage>
        <taxon>Bacteria</taxon>
        <taxon>Pseudomonadati</taxon>
        <taxon>Pseudomonadota</taxon>
        <taxon>Gammaproteobacteria</taxon>
        <taxon>Oceanospirillales</taxon>
        <taxon>Alcanivoracaceae</taxon>
        <taxon>Alloalcanivorax</taxon>
    </lineage>
</organism>
<evidence type="ECO:0000256" key="3">
    <source>
        <dbReference type="ARBA" id="ARBA00011270"/>
    </source>
</evidence>
<evidence type="ECO:0000256" key="9">
    <source>
        <dbReference type="HAMAP-Rule" id="MF_00131"/>
    </source>
</evidence>
<feature type="active site" description="Proton acceptor" evidence="9">
    <location>
        <position position="49"/>
    </location>
</feature>
<evidence type="ECO:0000256" key="4">
    <source>
        <dbReference type="ARBA" id="ARBA00022605"/>
    </source>
</evidence>
<dbReference type="InterPro" id="IPR002028">
    <property type="entry name" value="Trp_synthase_suA"/>
</dbReference>
<dbReference type="Gene3D" id="3.20.20.70">
    <property type="entry name" value="Aldolase class I"/>
    <property type="match status" value="1"/>
</dbReference>
<evidence type="ECO:0000256" key="1">
    <source>
        <dbReference type="ARBA" id="ARBA00003365"/>
    </source>
</evidence>
<dbReference type="NCBIfam" id="TIGR00262">
    <property type="entry name" value="trpA"/>
    <property type="match status" value="1"/>
</dbReference>
<gene>
    <name evidence="9 11" type="primary">trpA</name>
    <name evidence="11" type="ORF">LZG35_07675</name>
</gene>
<evidence type="ECO:0000256" key="6">
    <source>
        <dbReference type="ARBA" id="ARBA00023141"/>
    </source>
</evidence>
<dbReference type="CDD" id="cd04724">
    <property type="entry name" value="Tryptophan_synthase_alpha"/>
    <property type="match status" value="1"/>
</dbReference>
<evidence type="ECO:0000256" key="8">
    <source>
        <dbReference type="ARBA" id="ARBA00049047"/>
    </source>
</evidence>
<dbReference type="EC" id="4.2.1.20" evidence="9"/>
<dbReference type="GO" id="GO:0005829">
    <property type="term" value="C:cytosol"/>
    <property type="evidence" value="ECO:0007669"/>
    <property type="project" value="TreeGrafter"/>
</dbReference>
<comment type="pathway">
    <text evidence="2 9">Amino-acid biosynthesis; L-tryptophan biosynthesis; L-tryptophan from chorismate: step 5/5.</text>
</comment>
<keyword evidence="6 9" id="KW-0057">Aromatic amino acid biosynthesis</keyword>
<dbReference type="InterPro" id="IPR011060">
    <property type="entry name" value="RibuloseP-bd_barrel"/>
</dbReference>
<evidence type="ECO:0000256" key="10">
    <source>
        <dbReference type="RuleBase" id="RU003662"/>
    </source>
</evidence>
<dbReference type="InterPro" id="IPR018204">
    <property type="entry name" value="Trp_synthase_alpha_AS"/>
</dbReference>
<feature type="active site" description="Proton acceptor" evidence="9">
    <location>
        <position position="60"/>
    </location>
</feature>
<dbReference type="PROSITE" id="PS00167">
    <property type="entry name" value="TRP_SYNTHASE_ALPHA"/>
    <property type="match status" value="1"/>
</dbReference>
<dbReference type="GO" id="GO:0004834">
    <property type="term" value="F:tryptophan synthase activity"/>
    <property type="evidence" value="ECO:0007669"/>
    <property type="project" value="UniProtKB-UniRule"/>
</dbReference>
<dbReference type="Pfam" id="PF00290">
    <property type="entry name" value="Trp_syntA"/>
    <property type="match status" value="1"/>
</dbReference>
<proteinExistence type="inferred from homology"/>
<keyword evidence="5 9" id="KW-0822">Tryptophan biosynthesis</keyword>
<keyword evidence="4 9" id="KW-0028">Amino-acid biosynthesis</keyword>
<dbReference type="RefSeq" id="WP_026949736.1">
    <property type="nucleotide sequence ID" value="NZ_CBDDTQ010000005.1"/>
</dbReference>
<protein>
    <recommendedName>
        <fullName evidence="9">Tryptophan synthase alpha chain</fullName>
        <ecNumber evidence="9">4.2.1.20</ecNumber>
    </recommendedName>
</protein>
<evidence type="ECO:0000256" key="2">
    <source>
        <dbReference type="ARBA" id="ARBA00004733"/>
    </source>
</evidence>
<dbReference type="InterPro" id="IPR013785">
    <property type="entry name" value="Aldolase_TIM"/>
</dbReference>
<accession>A0A9Q3ZCL8</accession>
<evidence type="ECO:0000256" key="5">
    <source>
        <dbReference type="ARBA" id="ARBA00022822"/>
    </source>
</evidence>
<name>A0A9Q3ZCL8_9GAMM</name>
<evidence type="ECO:0000313" key="11">
    <source>
        <dbReference type="EMBL" id="MCE7508515.1"/>
    </source>
</evidence>
<reference evidence="11" key="1">
    <citation type="submission" date="2022-01" db="EMBL/GenBank/DDBJ databases">
        <authorList>
            <person name="Karlyshev A.V."/>
            <person name="Jaspars M."/>
        </authorList>
    </citation>
    <scope>NUCLEOTIDE SEQUENCE</scope>
    <source>
        <strain evidence="11">AGSA3-2</strain>
    </source>
</reference>
<comment type="similarity">
    <text evidence="9 10">Belongs to the TrpA family.</text>
</comment>
<evidence type="ECO:0000256" key="7">
    <source>
        <dbReference type="ARBA" id="ARBA00023239"/>
    </source>
</evidence>
<keyword evidence="7 9" id="KW-0456">Lyase</keyword>
<evidence type="ECO:0000313" key="12">
    <source>
        <dbReference type="Proteomes" id="UP001107961"/>
    </source>
</evidence>
<sequence length="267" mass="28437">MSRIQACFEQLNTSGRKALIPYITAGDPNREVTVPVMHAMVEAGADIIELGVPFSDPMADGPVIQKACERALESGTSLRDVLAMVAEFRRRDDRTPVVLMGYLNPVEAMGYETFADACVSAGVDGVLLVDLPPEECEDIVPRFRQRGVDLIFLVAPTTTDERIRRIGEAASGYLYYVSLKGVTGAATLNVEEVASRVETIRNLAQLPIGVGFGIKDAASARAVSRVADGVVVGSALVNQIAANAQRTEAIAPAVAAVLADMRSAMDE</sequence>
<dbReference type="EMBL" id="JAJVKT010000007">
    <property type="protein sequence ID" value="MCE7508515.1"/>
    <property type="molecule type" value="Genomic_DNA"/>
</dbReference>
<dbReference type="Proteomes" id="UP001107961">
    <property type="component" value="Unassembled WGS sequence"/>
</dbReference>
<comment type="caution">
    <text evidence="11">The sequence shown here is derived from an EMBL/GenBank/DDBJ whole genome shotgun (WGS) entry which is preliminary data.</text>
</comment>
<comment type="function">
    <text evidence="1 9">The alpha subunit is responsible for the aldol cleavage of indoleglycerol phosphate to indole and glyceraldehyde 3-phosphate.</text>
</comment>
<dbReference type="KEGG" id="axe:P40_12775"/>
<dbReference type="PANTHER" id="PTHR43406:SF1">
    <property type="entry name" value="TRYPTOPHAN SYNTHASE ALPHA CHAIN, CHLOROPLASTIC"/>
    <property type="match status" value="1"/>
</dbReference>
<dbReference type="HAMAP" id="MF_00131">
    <property type="entry name" value="Trp_synth_alpha"/>
    <property type="match status" value="1"/>
</dbReference>
<dbReference type="SUPFAM" id="SSF51366">
    <property type="entry name" value="Ribulose-phoshate binding barrel"/>
    <property type="match status" value="1"/>
</dbReference>